<dbReference type="RefSeq" id="WP_205379011.1">
    <property type="nucleotide sequence ID" value="NZ_JAFEJA010000004.1"/>
</dbReference>
<proteinExistence type="predicted"/>
<organism evidence="1 2">
    <name type="scientific">Streptomyces zhihengii</name>
    <dbReference type="NCBI Taxonomy" id="1818004"/>
    <lineage>
        <taxon>Bacteria</taxon>
        <taxon>Bacillati</taxon>
        <taxon>Actinomycetota</taxon>
        <taxon>Actinomycetes</taxon>
        <taxon>Kitasatosporales</taxon>
        <taxon>Streptomycetaceae</taxon>
        <taxon>Streptomyces</taxon>
    </lineage>
</organism>
<geneLocation type="plasmid" evidence="1">
    <name>unnamed2</name>
</geneLocation>
<comment type="caution">
    <text evidence="1">The sequence shown here is derived from an EMBL/GenBank/DDBJ whole genome shotgun (WGS) entry which is preliminary data.</text>
</comment>
<keyword evidence="1" id="KW-0614">Plasmid</keyword>
<accession>A0ABS2V4T1</accession>
<gene>
    <name evidence="1" type="ORF">JE024_40670</name>
</gene>
<dbReference type="EMBL" id="JAFEJA010000004">
    <property type="protein sequence ID" value="MBM9624830.1"/>
    <property type="molecule type" value="Genomic_DNA"/>
</dbReference>
<dbReference type="Proteomes" id="UP000664109">
    <property type="component" value="Unassembled WGS sequence"/>
</dbReference>
<evidence type="ECO:0000313" key="2">
    <source>
        <dbReference type="Proteomes" id="UP000664109"/>
    </source>
</evidence>
<reference evidence="1 2" key="1">
    <citation type="journal article" date="2016" name="Arch. Microbiol.">
        <title>Streptomyces zhihengii sp. nov., isolated from rhizospheric soil of Psammosilene tunicoides.</title>
        <authorList>
            <person name="Huang M.J."/>
            <person name="Fei J.J."/>
            <person name="Salam N."/>
            <person name="Kim C.J."/>
            <person name="Hozzein W.N."/>
            <person name="Xiao M."/>
            <person name="Huang H.Q."/>
            <person name="Li W.J."/>
        </authorList>
    </citation>
    <scope>NUCLEOTIDE SEQUENCE [LARGE SCALE GENOMIC DNA]</scope>
    <source>
        <strain evidence="1 2">YIM T102</strain>
    </source>
</reference>
<name>A0ABS2V4T1_9ACTN</name>
<sequence>MSIPWTDVATLVTAVASAAAAAGSWKAAHRSASTADRVARIERERWHAELTPQVELDFVETGFGQAIVTVHLAGPDALGHLDEVVISVGNDDMEHQLLHEGNGVTQADVDAHVWGPFRFSPGANRTDDHGRGPEPFELRVGTGRPLAMQRTRPGQWMEGKTQAMWQGEYAGQPIRLVLTCRRGEETWVLARRLENPAFVQPE</sequence>
<protein>
    <submittedName>
        <fullName evidence="1">Uncharacterized protein</fullName>
    </submittedName>
</protein>
<evidence type="ECO:0000313" key="1">
    <source>
        <dbReference type="EMBL" id="MBM9624830.1"/>
    </source>
</evidence>
<keyword evidence="2" id="KW-1185">Reference proteome</keyword>